<gene>
    <name evidence="1" type="ORF">F0170_15455</name>
</gene>
<dbReference type="Proteomes" id="UP000325438">
    <property type="component" value="Unassembled WGS sequence"/>
</dbReference>
<dbReference type="AlphaFoldDB" id="A0A5N7JV44"/>
<proteinExistence type="predicted"/>
<dbReference type="EMBL" id="VUBA01000089">
    <property type="protein sequence ID" value="MPQ85262.1"/>
    <property type="molecule type" value="Genomic_DNA"/>
</dbReference>
<reference evidence="1 2" key="1">
    <citation type="submission" date="2019-09" db="EMBL/GenBank/DDBJ databases">
        <title>The draft genomes of Allium pathogen Pseudomonas sp.</title>
        <authorList>
            <person name="Fujikawa T."/>
            <person name="Sawada H."/>
        </authorList>
    </citation>
    <scope>NUCLEOTIDE SEQUENCE [LARGE SCALE GENOMIC DNA]</scope>
    <source>
        <strain evidence="1 2">MAFF 730085</strain>
    </source>
</reference>
<evidence type="ECO:0000313" key="2">
    <source>
        <dbReference type="Proteomes" id="UP000325438"/>
    </source>
</evidence>
<name>A0A5N7JV44_9PSED</name>
<protein>
    <submittedName>
        <fullName evidence="1">Transcriptional regulator</fullName>
    </submittedName>
</protein>
<organism evidence="1 2">
    <name type="scientific">Pseudomonas kitaguniensis</name>
    <dbReference type="NCBI Taxonomy" id="2607908"/>
    <lineage>
        <taxon>Bacteria</taxon>
        <taxon>Pseudomonadati</taxon>
        <taxon>Pseudomonadota</taxon>
        <taxon>Gammaproteobacteria</taxon>
        <taxon>Pseudomonadales</taxon>
        <taxon>Pseudomonadaceae</taxon>
        <taxon>Pseudomonas</taxon>
    </lineage>
</organism>
<evidence type="ECO:0000313" key="1">
    <source>
        <dbReference type="EMBL" id="MPQ85262.1"/>
    </source>
</evidence>
<sequence length="121" mass="13366">MSLPEAFNDQRRVFLDNLVSGTAAHLSLAHGVKVHALHAGKCSGLALNIARERLHTGQLQRVLERRFEQPLLFDGSFIYLDAQGSLVIWQALPASHAALDKTLSRMLSLAGLETLDVRARR</sequence>
<accession>A0A5N7JV44</accession>
<dbReference type="RefSeq" id="WP_152749959.1">
    <property type="nucleotide sequence ID" value="NZ_VUBA01000089.1"/>
</dbReference>
<comment type="caution">
    <text evidence="1">The sequence shown here is derived from an EMBL/GenBank/DDBJ whole genome shotgun (WGS) entry which is preliminary data.</text>
</comment>